<evidence type="ECO:0008006" key="3">
    <source>
        <dbReference type="Google" id="ProtNLM"/>
    </source>
</evidence>
<reference evidence="2" key="1">
    <citation type="journal article" date="2019" name="Int. J. Syst. Evol. Microbiol.">
        <title>The Global Catalogue of Microorganisms (GCM) 10K type strain sequencing project: providing services to taxonomists for standard genome sequencing and annotation.</title>
        <authorList>
            <consortium name="The Broad Institute Genomics Platform"/>
            <consortium name="The Broad Institute Genome Sequencing Center for Infectious Disease"/>
            <person name="Wu L."/>
            <person name="Ma J."/>
        </authorList>
    </citation>
    <scope>NUCLEOTIDE SEQUENCE [LARGE SCALE GENOMIC DNA]</scope>
    <source>
        <strain evidence="2">JCM 17927</strain>
    </source>
</reference>
<name>A0ABP8MR46_9BACT</name>
<accession>A0ABP8MR46</accession>
<dbReference type="Proteomes" id="UP001501175">
    <property type="component" value="Unassembled WGS sequence"/>
</dbReference>
<gene>
    <name evidence="1" type="ORF">GCM10023189_21700</name>
</gene>
<dbReference type="EMBL" id="BAABHD010000024">
    <property type="protein sequence ID" value="GAA4454780.1"/>
    <property type="molecule type" value="Genomic_DNA"/>
</dbReference>
<organism evidence="1 2">
    <name type="scientific">Nibrella saemangeumensis</name>
    <dbReference type="NCBI Taxonomy" id="1084526"/>
    <lineage>
        <taxon>Bacteria</taxon>
        <taxon>Pseudomonadati</taxon>
        <taxon>Bacteroidota</taxon>
        <taxon>Cytophagia</taxon>
        <taxon>Cytophagales</taxon>
        <taxon>Spirosomataceae</taxon>
        <taxon>Nibrella</taxon>
    </lineage>
</organism>
<protein>
    <recommendedName>
        <fullName evidence="3">Cell division protein FtsL</fullName>
    </recommendedName>
</protein>
<sequence length="91" mass="10391">MTMNIIFIVMEAAVILLILYEDNQISKLAQLRQQRTAQLEHLRHRYAEALVSGNRGAALRAGQAYYRFLRNGQLTTSDEQAITDDLMLINP</sequence>
<keyword evidence="2" id="KW-1185">Reference proteome</keyword>
<evidence type="ECO:0000313" key="2">
    <source>
        <dbReference type="Proteomes" id="UP001501175"/>
    </source>
</evidence>
<comment type="caution">
    <text evidence="1">The sequence shown here is derived from an EMBL/GenBank/DDBJ whole genome shotgun (WGS) entry which is preliminary data.</text>
</comment>
<evidence type="ECO:0000313" key="1">
    <source>
        <dbReference type="EMBL" id="GAA4454780.1"/>
    </source>
</evidence>
<proteinExistence type="predicted"/>